<name>A0A0B7NIF0_9FUNG</name>
<organism evidence="1 2">
    <name type="scientific">Parasitella parasitica</name>
    <dbReference type="NCBI Taxonomy" id="35722"/>
    <lineage>
        <taxon>Eukaryota</taxon>
        <taxon>Fungi</taxon>
        <taxon>Fungi incertae sedis</taxon>
        <taxon>Mucoromycota</taxon>
        <taxon>Mucoromycotina</taxon>
        <taxon>Mucoromycetes</taxon>
        <taxon>Mucorales</taxon>
        <taxon>Mucorineae</taxon>
        <taxon>Mucoraceae</taxon>
        <taxon>Parasitella</taxon>
    </lineage>
</organism>
<proteinExistence type="predicted"/>
<sequence length="219" mass="24606">MSSTNQSDHDNFTTGSIHPRYEHIPLDLTVSPLEEYFRDMYLLSRDEQQEAHNNKESELFADNTSTAASSDDSLIVDRKAKPILIPGGSIPNDARMKRRRNRRERLSKTVPNTTHDFAALQAMTARLNLATLAEEADVVDPMSEKGKSTFTVGSLVDRPPVPWPTSITAAAHDGSRKNRYLRQEQKNDRAKDAINEDDIFLYEEEGAESDHVSGISISY</sequence>
<accession>A0A0B7NIF0</accession>
<evidence type="ECO:0000313" key="2">
    <source>
        <dbReference type="Proteomes" id="UP000054107"/>
    </source>
</evidence>
<dbReference type="OrthoDB" id="2286793at2759"/>
<gene>
    <name evidence="1" type="primary">PARPA_08907.1 scaffold 35132</name>
</gene>
<protein>
    <submittedName>
        <fullName evidence="1">Uncharacterized protein</fullName>
    </submittedName>
</protein>
<dbReference type="AlphaFoldDB" id="A0A0B7NIF0"/>
<dbReference type="EMBL" id="LN731665">
    <property type="protein sequence ID" value="CEP14723.1"/>
    <property type="molecule type" value="Genomic_DNA"/>
</dbReference>
<evidence type="ECO:0000313" key="1">
    <source>
        <dbReference type="EMBL" id="CEP14723.1"/>
    </source>
</evidence>
<dbReference type="Proteomes" id="UP000054107">
    <property type="component" value="Unassembled WGS sequence"/>
</dbReference>
<keyword evidence="2" id="KW-1185">Reference proteome</keyword>
<reference evidence="1 2" key="1">
    <citation type="submission" date="2014-09" db="EMBL/GenBank/DDBJ databases">
        <authorList>
            <person name="Ellenberger Sabrina"/>
        </authorList>
    </citation>
    <scope>NUCLEOTIDE SEQUENCE [LARGE SCALE GENOMIC DNA]</scope>
    <source>
        <strain evidence="1 2">CBS 412.66</strain>
    </source>
</reference>